<dbReference type="GO" id="GO:0003723">
    <property type="term" value="F:RNA binding"/>
    <property type="evidence" value="ECO:0007669"/>
    <property type="project" value="UniProtKB-UniRule"/>
</dbReference>
<dbReference type="PROSITE" id="PS50102">
    <property type="entry name" value="RRM"/>
    <property type="match status" value="1"/>
</dbReference>
<evidence type="ECO:0000256" key="2">
    <source>
        <dbReference type="PROSITE-ProRule" id="PRU00176"/>
    </source>
</evidence>
<proteinExistence type="predicted"/>
<feature type="region of interest" description="Disordered" evidence="3">
    <location>
        <begin position="356"/>
        <end position="390"/>
    </location>
</feature>
<protein>
    <recommendedName>
        <fullName evidence="4">RRM domain-containing protein</fullName>
    </recommendedName>
</protein>
<dbReference type="SUPFAM" id="SSF54928">
    <property type="entry name" value="RNA-binding domain, RBD"/>
    <property type="match status" value="1"/>
</dbReference>
<reference evidence="5 6" key="1">
    <citation type="submission" date="2023-11" db="EMBL/GenBank/DDBJ databases">
        <authorList>
            <person name="Hedman E."/>
            <person name="Englund M."/>
            <person name="Stromberg M."/>
            <person name="Nyberg Akerstrom W."/>
            <person name="Nylinder S."/>
            <person name="Jareborg N."/>
            <person name="Kallberg Y."/>
            <person name="Kronander E."/>
        </authorList>
    </citation>
    <scope>NUCLEOTIDE SEQUENCE [LARGE SCALE GENOMIC DNA]</scope>
</reference>
<sequence>MALHTRLFVGNIPENLNDFVLHENFSKYGQVVNLEIKNKPGSENDNKRFAFVTLAASNYDVETCIKDFSSTDFDGHRLYVTRARESFLERLQREREQASKKDDEKIVQNKNGETGMKENPIINLNVKLNPPKRIDYYNTNTTTQKNDKKKRPDFQQRDGLFYENSEACAKNDKKQDSEIKRLESLKRKRQEFKEKKSIIKSGLIGVDNVQNKKVIFSDNDFENEELYPSNYESVVEKQSHGQRQSLFDEEESDTEVNFDIKKQFEGKKGQKVLELQSRYKSDKRFVLDERFINDDRSDHESTVNDNEVVDLERTDEKSKQLNILQDVLGVTIKRNNFDSTQKSKIKMGMLRFDPMHPNHAKFLAPATSPDQAKKSKKKKSKENQEEIQPEGVIEKVEVSKEQFYKVSDTLKEAMIEPSSFSLRNLFAKESNEKESEERNSDYVSLPNEKVRKSKNPLDTSEKNPFVYDSSDSECDENKTENNVPQEKPEVKAVWRENLFFSSNDYRLKEGLLFFNKCEEGQKERRGLKSIMKKRIYNKERKNQMFTKKIGGRKKSMKKSIRK</sequence>
<name>A0AAV1KNU1_9NEOP</name>
<evidence type="ECO:0000259" key="4">
    <source>
        <dbReference type="PROSITE" id="PS50102"/>
    </source>
</evidence>
<feature type="region of interest" description="Disordered" evidence="3">
    <location>
        <begin position="429"/>
        <end position="487"/>
    </location>
</feature>
<dbReference type="Gene3D" id="3.30.70.330">
    <property type="match status" value="1"/>
</dbReference>
<keyword evidence="1 2" id="KW-0694">RNA-binding</keyword>
<evidence type="ECO:0000313" key="5">
    <source>
        <dbReference type="EMBL" id="CAK1584430.1"/>
    </source>
</evidence>
<dbReference type="SMART" id="SM00360">
    <property type="entry name" value="RRM"/>
    <property type="match status" value="1"/>
</dbReference>
<accession>A0AAV1KNU1</accession>
<evidence type="ECO:0000313" key="6">
    <source>
        <dbReference type="Proteomes" id="UP001314205"/>
    </source>
</evidence>
<feature type="domain" description="RRM" evidence="4">
    <location>
        <begin position="5"/>
        <end position="85"/>
    </location>
</feature>
<dbReference type="CDD" id="cd00590">
    <property type="entry name" value="RRM_SF"/>
    <property type="match status" value="1"/>
</dbReference>
<dbReference type="InterPro" id="IPR035979">
    <property type="entry name" value="RBD_domain_sf"/>
</dbReference>
<organism evidence="5 6">
    <name type="scientific">Parnassius mnemosyne</name>
    <name type="common">clouded apollo</name>
    <dbReference type="NCBI Taxonomy" id="213953"/>
    <lineage>
        <taxon>Eukaryota</taxon>
        <taxon>Metazoa</taxon>
        <taxon>Ecdysozoa</taxon>
        <taxon>Arthropoda</taxon>
        <taxon>Hexapoda</taxon>
        <taxon>Insecta</taxon>
        <taxon>Pterygota</taxon>
        <taxon>Neoptera</taxon>
        <taxon>Endopterygota</taxon>
        <taxon>Lepidoptera</taxon>
        <taxon>Glossata</taxon>
        <taxon>Ditrysia</taxon>
        <taxon>Papilionoidea</taxon>
        <taxon>Papilionidae</taxon>
        <taxon>Parnassiinae</taxon>
        <taxon>Parnassini</taxon>
        <taxon>Parnassius</taxon>
        <taxon>Driopa</taxon>
    </lineage>
</organism>
<dbReference type="Pfam" id="PF00076">
    <property type="entry name" value="RRM_1"/>
    <property type="match status" value="1"/>
</dbReference>
<evidence type="ECO:0000256" key="1">
    <source>
        <dbReference type="ARBA" id="ARBA00022884"/>
    </source>
</evidence>
<dbReference type="EMBL" id="CAVLGL010000068">
    <property type="protein sequence ID" value="CAK1584430.1"/>
    <property type="molecule type" value="Genomic_DNA"/>
</dbReference>
<gene>
    <name evidence="5" type="ORF">PARMNEM_LOCUS5665</name>
</gene>
<dbReference type="Proteomes" id="UP001314205">
    <property type="component" value="Unassembled WGS sequence"/>
</dbReference>
<comment type="caution">
    <text evidence="5">The sequence shown here is derived from an EMBL/GenBank/DDBJ whole genome shotgun (WGS) entry which is preliminary data.</text>
</comment>
<evidence type="ECO:0000256" key="3">
    <source>
        <dbReference type="SAM" id="MobiDB-lite"/>
    </source>
</evidence>
<dbReference type="PANTHER" id="PTHR48029:SF1">
    <property type="entry name" value="NUCLEOLAR PROTEIN 8"/>
    <property type="match status" value="1"/>
</dbReference>
<feature type="compositionally biased region" description="Basic and acidic residues" evidence="3">
    <location>
        <begin position="429"/>
        <end position="440"/>
    </location>
</feature>
<dbReference type="InterPro" id="IPR000504">
    <property type="entry name" value="RRM_dom"/>
</dbReference>
<dbReference type="PANTHER" id="PTHR48029">
    <property type="entry name" value="NUCLEOLAR PROTEIN 8"/>
    <property type="match status" value="1"/>
</dbReference>
<keyword evidence="6" id="KW-1185">Reference proteome</keyword>
<dbReference type="AlphaFoldDB" id="A0AAV1KNU1"/>
<dbReference type="InterPro" id="IPR012677">
    <property type="entry name" value="Nucleotide-bd_a/b_plait_sf"/>
</dbReference>